<evidence type="ECO:0000313" key="2">
    <source>
        <dbReference type="Proteomes" id="UP000546126"/>
    </source>
</evidence>
<protein>
    <recommendedName>
        <fullName evidence="3">D-alanyl-D-alanine carboxypeptidase</fullName>
    </recommendedName>
</protein>
<comment type="caution">
    <text evidence="1">The sequence shown here is derived from an EMBL/GenBank/DDBJ whole genome shotgun (WGS) entry which is preliminary data.</text>
</comment>
<organism evidence="1 2">
    <name type="scientific">Nonomuraea rhodomycinica</name>
    <dbReference type="NCBI Taxonomy" id="1712872"/>
    <lineage>
        <taxon>Bacteria</taxon>
        <taxon>Bacillati</taxon>
        <taxon>Actinomycetota</taxon>
        <taxon>Actinomycetes</taxon>
        <taxon>Streptosporangiales</taxon>
        <taxon>Streptosporangiaceae</taxon>
        <taxon>Nonomuraea</taxon>
    </lineage>
</organism>
<gene>
    <name evidence="1" type="ORF">HT134_31585</name>
</gene>
<sequence length="144" mass="16207">MADLDQVRARNAPMVRMSHDLAAGFLEEAGMRYKSSGHCTDRRIFTCTSLERVRTGTINRIVDLKRESGCPITVTGGTEAGHAPGRYSHGAGYKLDISHNRCIDRYITDHYRQTRTRGDGSPLYRSDAGTIFADESDHWDILFR</sequence>
<evidence type="ECO:0000313" key="1">
    <source>
        <dbReference type="EMBL" id="NUW44634.1"/>
    </source>
</evidence>
<proteinExistence type="predicted"/>
<evidence type="ECO:0008006" key="3">
    <source>
        <dbReference type="Google" id="ProtNLM"/>
    </source>
</evidence>
<dbReference type="Proteomes" id="UP000546126">
    <property type="component" value="Unassembled WGS sequence"/>
</dbReference>
<name>A0A7Y6IX22_9ACTN</name>
<dbReference type="EMBL" id="JABWGO010000009">
    <property type="protein sequence ID" value="NUW44634.1"/>
    <property type="molecule type" value="Genomic_DNA"/>
</dbReference>
<dbReference type="AlphaFoldDB" id="A0A7Y6IX22"/>
<reference evidence="1 2" key="1">
    <citation type="submission" date="2020-06" db="EMBL/GenBank/DDBJ databases">
        <authorList>
            <person name="Chanama M."/>
        </authorList>
    </citation>
    <scope>NUCLEOTIDE SEQUENCE [LARGE SCALE GENOMIC DNA]</scope>
    <source>
        <strain evidence="1 2">TBRC6557</strain>
    </source>
</reference>
<accession>A0A7Y6IX22</accession>
<keyword evidence="2" id="KW-1185">Reference proteome</keyword>
<dbReference type="RefSeq" id="WP_175604107.1">
    <property type="nucleotide sequence ID" value="NZ_JABWGO010000009.1"/>
</dbReference>